<accession>U2KC99</accession>
<keyword evidence="9" id="KW-1185">Reference proteome</keyword>
<dbReference type="GO" id="GO:0000150">
    <property type="term" value="F:DNA strand exchange activity"/>
    <property type="evidence" value="ECO:0007669"/>
    <property type="project" value="InterPro"/>
</dbReference>
<evidence type="ECO:0000256" key="1">
    <source>
        <dbReference type="ARBA" id="ARBA00009913"/>
    </source>
</evidence>
<feature type="domain" description="Resolvase/invertase-type recombinase catalytic" evidence="7">
    <location>
        <begin position="16"/>
        <end position="162"/>
    </location>
</feature>
<dbReference type="EMBL" id="AWVF01000184">
    <property type="protein sequence ID" value="ERJ96136.1"/>
    <property type="molecule type" value="Genomic_DNA"/>
</dbReference>
<sequence>MAGLFETIGGVFMDNRTFGYARVSSREQHEDRQIEALTNYGVSRDNIIVDKCSGKDTEREGYQYLKKQILRSGDTLVIKELDRLSRSKSDIKQELEYFKNHGVHIRILDIPTTLTDFPPEQMWVMDMINAILIEVLGSIAENERLKIRRRQREGIDAAKKKDIKFGRPTLELPENWEIVMQAVEAKQITVSQAIGQLHISRSSYYRLKQHQ</sequence>
<dbReference type="AlphaFoldDB" id="U2KC99"/>
<comment type="similarity">
    <text evidence="1">Belongs to the site-specific recombinase resolvase family.</text>
</comment>
<dbReference type="PROSITE" id="PS00398">
    <property type="entry name" value="RECOMBINASES_2"/>
    <property type="match status" value="1"/>
</dbReference>
<evidence type="ECO:0000313" key="8">
    <source>
        <dbReference type="EMBL" id="ERJ96136.1"/>
    </source>
</evidence>
<dbReference type="GO" id="GO:0015074">
    <property type="term" value="P:DNA integration"/>
    <property type="evidence" value="ECO:0007669"/>
    <property type="project" value="UniProtKB-KW"/>
</dbReference>
<dbReference type="STRING" id="411473.RUMCAL_01498"/>
<evidence type="ECO:0000256" key="2">
    <source>
        <dbReference type="ARBA" id="ARBA00022908"/>
    </source>
</evidence>
<organism evidence="8 9">
    <name type="scientific">Ruminococcus callidus ATCC 27760</name>
    <dbReference type="NCBI Taxonomy" id="411473"/>
    <lineage>
        <taxon>Bacteria</taxon>
        <taxon>Bacillati</taxon>
        <taxon>Bacillota</taxon>
        <taxon>Clostridia</taxon>
        <taxon>Eubacteriales</taxon>
        <taxon>Oscillospiraceae</taxon>
        <taxon>Ruminococcus</taxon>
    </lineage>
</organism>
<dbReference type="Proteomes" id="UP000016662">
    <property type="component" value="Unassembled WGS sequence"/>
</dbReference>
<evidence type="ECO:0000256" key="3">
    <source>
        <dbReference type="ARBA" id="ARBA00023125"/>
    </source>
</evidence>
<dbReference type="SUPFAM" id="SSF53041">
    <property type="entry name" value="Resolvase-like"/>
    <property type="match status" value="1"/>
</dbReference>
<gene>
    <name evidence="8" type="ORF">RUMCAL_01498</name>
</gene>
<evidence type="ECO:0000313" key="9">
    <source>
        <dbReference type="Proteomes" id="UP000016662"/>
    </source>
</evidence>
<protein>
    <submittedName>
        <fullName evidence="8">Resolvase protein</fullName>
    </submittedName>
</protein>
<evidence type="ECO:0000259" key="7">
    <source>
        <dbReference type="PROSITE" id="PS51736"/>
    </source>
</evidence>
<dbReference type="PATRIC" id="fig|411473.3.peg.1213"/>
<dbReference type="InterPro" id="IPR006119">
    <property type="entry name" value="Resolv_N"/>
</dbReference>
<proteinExistence type="inferred from homology"/>
<dbReference type="PANTHER" id="PTHR30461:SF26">
    <property type="entry name" value="RESOLVASE HOMOLOG YNEB"/>
    <property type="match status" value="1"/>
</dbReference>
<dbReference type="InterPro" id="IPR036162">
    <property type="entry name" value="Resolvase-like_N_sf"/>
</dbReference>
<reference evidence="8 9" key="1">
    <citation type="submission" date="2013-07" db="EMBL/GenBank/DDBJ databases">
        <authorList>
            <person name="Weinstock G."/>
            <person name="Sodergren E."/>
            <person name="Wylie T."/>
            <person name="Fulton L."/>
            <person name="Fulton R."/>
            <person name="Fronick C."/>
            <person name="O'Laughlin M."/>
            <person name="Godfrey J."/>
            <person name="Miner T."/>
            <person name="Herter B."/>
            <person name="Appelbaum E."/>
            <person name="Cordes M."/>
            <person name="Lek S."/>
            <person name="Wollam A."/>
            <person name="Pepin K.H."/>
            <person name="Palsikar V.B."/>
            <person name="Mitreva M."/>
            <person name="Wilson R.K."/>
        </authorList>
    </citation>
    <scope>NUCLEOTIDE SEQUENCE [LARGE SCALE GENOMIC DNA]</scope>
    <source>
        <strain evidence="8 9">ATCC 27760</strain>
    </source>
</reference>
<evidence type="ECO:0000256" key="6">
    <source>
        <dbReference type="PROSITE-ProRule" id="PRU10137"/>
    </source>
</evidence>
<comment type="caution">
    <text evidence="8">The sequence shown here is derived from an EMBL/GenBank/DDBJ whole genome shotgun (WGS) entry which is preliminary data.</text>
</comment>
<evidence type="ECO:0000256" key="4">
    <source>
        <dbReference type="ARBA" id="ARBA00023172"/>
    </source>
</evidence>
<feature type="active site" description="O-(5'-phospho-DNA)-serine intermediate" evidence="5 6">
    <location>
        <position position="24"/>
    </location>
</feature>
<dbReference type="Pfam" id="PF00239">
    <property type="entry name" value="Resolvase"/>
    <property type="match status" value="1"/>
</dbReference>
<dbReference type="HOGENOM" id="CLU_010686_5_1_9"/>
<keyword evidence="2" id="KW-0229">DNA integration</keyword>
<keyword evidence="3" id="KW-0238">DNA-binding</keyword>
<dbReference type="SMART" id="SM00857">
    <property type="entry name" value="Resolvase"/>
    <property type="match status" value="1"/>
</dbReference>
<dbReference type="eggNOG" id="COG1961">
    <property type="taxonomic scope" value="Bacteria"/>
</dbReference>
<dbReference type="CDD" id="cd03768">
    <property type="entry name" value="SR_ResInv"/>
    <property type="match status" value="1"/>
</dbReference>
<dbReference type="Gene3D" id="3.40.50.1390">
    <property type="entry name" value="Resolvase, N-terminal catalytic domain"/>
    <property type="match status" value="1"/>
</dbReference>
<dbReference type="InterPro" id="IPR050639">
    <property type="entry name" value="SSR_resolvase"/>
</dbReference>
<evidence type="ECO:0000256" key="5">
    <source>
        <dbReference type="PIRSR" id="PIRSR606118-50"/>
    </source>
</evidence>
<dbReference type="GO" id="GO:0003677">
    <property type="term" value="F:DNA binding"/>
    <property type="evidence" value="ECO:0007669"/>
    <property type="project" value="UniProtKB-KW"/>
</dbReference>
<dbReference type="PROSITE" id="PS00397">
    <property type="entry name" value="RECOMBINASES_1"/>
    <property type="match status" value="1"/>
</dbReference>
<dbReference type="PANTHER" id="PTHR30461">
    <property type="entry name" value="DNA-INVERTASE FROM LAMBDOID PROPHAGE"/>
    <property type="match status" value="1"/>
</dbReference>
<dbReference type="PROSITE" id="PS51736">
    <property type="entry name" value="RECOMBINASES_3"/>
    <property type="match status" value="1"/>
</dbReference>
<dbReference type="InterPro" id="IPR006118">
    <property type="entry name" value="Recombinase_CS"/>
</dbReference>
<name>U2KC99_9FIRM</name>
<keyword evidence="4" id="KW-0233">DNA recombination</keyword>